<dbReference type="STRING" id="1550231.SAMN05660662_1101"/>
<dbReference type="SUPFAM" id="SSF53213">
    <property type="entry name" value="LigB-like"/>
    <property type="match status" value="1"/>
</dbReference>
<name>A0A1G7IBN8_9ACTN</name>
<evidence type="ECO:0008006" key="3">
    <source>
        <dbReference type="Google" id="ProtNLM"/>
    </source>
</evidence>
<keyword evidence="2" id="KW-1185">Reference proteome</keyword>
<evidence type="ECO:0000313" key="1">
    <source>
        <dbReference type="EMBL" id="SDF09916.1"/>
    </source>
</evidence>
<dbReference type="RefSeq" id="WP_091764012.1">
    <property type="nucleotide sequence ID" value="NZ_FNBT01000001.1"/>
</dbReference>
<dbReference type="OrthoDB" id="4543339at2"/>
<accession>A0A1G7IBN8</accession>
<sequence>MSRESGGPSLSSSPSGPPVAFCPSAPLLLPAVEGGPSPETTELRGACLAAVAAMLASGPDSVVVVAGGAPAGARYGEGDVARLHGLGFELDVPFAGPPAARPGVAGPEFAVGAWLLDEVAYRGGRIGVGPGELARVLAESAEPVGVLALADGSARRGVKAPGYLDDRAAPFDAAVATALADGDTAALAGLDAAEGERLLAAGVPVWRAVGGALAGCAVSGRLHADVAPFGVGYLVAEWTPQ</sequence>
<dbReference type="EMBL" id="FNBT01000001">
    <property type="protein sequence ID" value="SDF09916.1"/>
    <property type="molecule type" value="Genomic_DNA"/>
</dbReference>
<evidence type="ECO:0000313" key="2">
    <source>
        <dbReference type="Proteomes" id="UP000199406"/>
    </source>
</evidence>
<reference evidence="2" key="1">
    <citation type="submission" date="2016-10" db="EMBL/GenBank/DDBJ databases">
        <authorList>
            <person name="Varghese N."/>
            <person name="Submissions S."/>
        </authorList>
    </citation>
    <scope>NUCLEOTIDE SEQUENCE [LARGE SCALE GENOMIC DNA]</scope>
    <source>
        <strain evidence="2">DSM 44268</strain>
    </source>
</reference>
<proteinExistence type="predicted"/>
<dbReference type="AlphaFoldDB" id="A0A1G7IBN8"/>
<dbReference type="Proteomes" id="UP000199406">
    <property type="component" value="Unassembled WGS sequence"/>
</dbReference>
<gene>
    <name evidence="1" type="ORF">SAMN05660662_1101</name>
</gene>
<protein>
    <recommendedName>
        <fullName evidence="3">Catalytic LigB subunit of aromatic ring-opening dioxygenase</fullName>
    </recommendedName>
</protein>
<organism evidence="1 2">
    <name type="scientific">Blastococcus aurantiacus</name>
    <dbReference type="NCBI Taxonomy" id="1550231"/>
    <lineage>
        <taxon>Bacteria</taxon>
        <taxon>Bacillati</taxon>
        <taxon>Actinomycetota</taxon>
        <taxon>Actinomycetes</taxon>
        <taxon>Geodermatophilales</taxon>
        <taxon>Geodermatophilaceae</taxon>
        <taxon>Blastococcus</taxon>
    </lineage>
</organism>
<dbReference type="Gene3D" id="3.40.830.10">
    <property type="entry name" value="LigB-like"/>
    <property type="match status" value="1"/>
</dbReference>